<proteinExistence type="predicted"/>
<gene>
    <name evidence="4" type="ORF">OXPF_29900</name>
</gene>
<organism evidence="4 5">
    <name type="scientific">Oxobacter pfennigii</name>
    <dbReference type="NCBI Taxonomy" id="36849"/>
    <lineage>
        <taxon>Bacteria</taxon>
        <taxon>Bacillati</taxon>
        <taxon>Bacillota</taxon>
        <taxon>Clostridia</taxon>
        <taxon>Eubacteriales</taxon>
        <taxon>Clostridiaceae</taxon>
        <taxon>Oxobacter</taxon>
    </lineage>
</organism>
<dbReference type="PANTHER" id="PTHR43278">
    <property type="entry name" value="NAD(P)H-DEPENDENT FMN-CONTAINING OXIDOREDUCTASE YWQN-RELATED"/>
    <property type="match status" value="1"/>
</dbReference>
<keyword evidence="1" id="KW-0285">Flavoprotein</keyword>
<dbReference type="InterPro" id="IPR051796">
    <property type="entry name" value="ISF_SsuE-like"/>
</dbReference>
<dbReference type="InterPro" id="IPR005025">
    <property type="entry name" value="FMN_Rdtase-like_dom"/>
</dbReference>
<reference evidence="4 5" key="1">
    <citation type="submission" date="2015-09" db="EMBL/GenBank/DDBJ databases">
        <title>Genome sequence of Oxobacter pfennigii DSM 3222.</title>
        <authorList>
            <person name="Poehlein A."/>
            <person name="Bengelsdorf F.R."/>
            <person name="Schiel-Bengelsdorf B."/>
            <person name="Duerre P."/>
            <person name="Daniel R."/>
        </authorList>
    </citation>
    <scope>NUCLEOTIDE SEQUENCE [LARGE SCALE GENOMIC DNA]</scope>
    <source>
        <strain evidence="4 5">DSM 3222</strain>
    </source>
</reference>
<dbReference type="AlphaFoldDB" id="A0A0P8W4P1"/>
<dbReference type="Pfam" id="PF03358">
    <property type="entry name" value="FMN_red"/>
    <property type="match status" value="1"/>
</dbReference>
<feature type="domain" description="NADPH-dependent FMN reductase-like" evidence="3">
    <location>
        <begin position="3"/>
        <end position="144"/>
    </location>
</feature>
<keyword evidence="5" id="KW-1185">Reference proteome</keyword>
<dbReference type="GO" id="GO:0016491">
    <property type="term" value="F:oxidoreductase activity"/>
    <property type="evidence" value="ECO:0007669"/>
    <property type="project" value="InterPro"/>
</dbReference>
<evidence type="ECO:0000313" key="5">
    <source>
        <dbReference type="Proteomes" id="UP000050326"/>
    </source>
</evidence>
<sequence length="255" mass="29529">MKKITAFIGTASKQATWQAVSVFEKNLKELGDVEFEAVFLNECSLEYCLGCKMCFDKGEQFCLLKDDRDALLEKMENSDGVIFATPSYAFQVTARMKNFIDRMAFILHRPRFFGKTFMAIVTQGIPTGGNVQKYLENLGASLGFDVTRGCNLWTMAPMSENRMKKFNEKIKQASKRFYKGLSRKTKLIPSIYKLMMFRTSRSGIRSAKSKFYDYSYFYEKGWFESDYYYDVRLGPIKMMLGSIFDWLGVQVAKRM</sequence>
<accession>A0A0P8W4P1</accession>
<dbReference type="STRING" id="36849.OXPF_29900"/>
<dbReference type="Proteomes" id="UP000050326">
    <property type="component" value="Unassembled WGS sequence"/>
</dbReference>
<comment type="caution">
    <text evidence="4">The sequence shown here is derived from an EMBL/GenBank/DDBJ whole genome shotgun (WGS) entry which is preliminary data.</text>
</comment>
<dbReference type="SUPFAM" id="SSF52218">
    <property type="entry name" value="Flavoproteins"/>
    <property type="match status" value="1"/>
</dbReference>
<dbReference type="OrthoDB" id="3789967at2"/>
<dbReference type="EMBL" id="LKET01000039">
    <property type="protein sequence ID" value="KPU43549.1"/>
    <property type="molecule type" value="Genomic_DNA"/>
</dbReference>
<evidence type="ECO:0000259" key="3">
    <source>
        <dbReference type="Pfam" id="PF03358"/>
    </source>
</evidence>
<dbReference type="RefSeq" id="WP_054875984.1">
    <property type="nucleotide sequence ID" value="NZ_LKET01000039.1"/>
</dbReference>
<keyword evidence="2" id="KW-0288">FMN</keyword>
<name>A0A0P8W4P1_9CLOT</name>
<dbReference type="Gene3D" id="3.40.50.360">
    <property type="match status" value="1"/>
</dbReference>
<dbReference type="InterPro" id="IPR029039">
    <property type="entry name" value="Flavoprotein-like_sf"/>
</dbReference>
<evidence type="ECO:0000313" key="4">
    <source>
        <dbReference type="EMBL" id="KPU43549.1"/>
    </source>
</evidence>
<evidence type="ECO:0000256" key="2">
    <source>
        <dbReference type="ARBA" id="ARBA00022643"/>
    </source>
</evidence>
<dbReference type="PANTHER" id="PTHR43278:SF2">
    <property type="entry name" value="IRON-SULFUR FLAVOPROTEIN"/>
    <property type="match status" value="1"/>
</dbReference>
<evidence type="ECO:0000256" key="1">
    <source>
        <dbReference type="ARBA" id="ARBA00022630"/>
    </source>
</evidence>
<protein>
    <submittedName>
        <fullName evidence="4">Iron-sulfur flavoprotein</fullName>
    </submittedName>
</protein>